<dbReference type="Pfam" id="PF09481">
    <property type="entry name" value="CRISPR_Cse1"/>
    <property type="match status" value="1"/>
</dbReference>
<dbReference type="NCBIfam" id="TIGR02547">
    <property type="entry name" value="casA_cse1"/>
    <property type="match status" value="1"/>
</dbReference>
<gene>
    <name evidence="1" type="primary">casA</name>
    <name evidence="1" type="ORF">GIY56_05780</name>
</gene>
<dbReference type="AlphaFoldDB" id="A0A6L6HMU4"/>
<dbReference type="InterPro" id="IPR013381">
    <property type="entry name" value="CRISPR-assoc_prot_Cse1"/>
</dbReference>
<dbReference type="EMBL" id="WMBT01000002">
    <property type="protein sequence ID" value="MTD99788.1"/>
    <property type="molecule type" value="Genomic_DNA"/>
</dbReference>
<dbReference type="Proteomes" id="UP000481417">
    <property type="component" value="Unassembled WGS sequence"/>
</dbReference>
<reference evidence="1 2" key="1">
    <citation type="submission" date="2019-11" db="EMBL/GenBank/DDBJ databases">
        <authorList>
            <person name="Lang L."/>
        </authorList>
    </citation>
    <scope>NUCLEOTIDE SEQUENCE [LARGE SCALE GENOMIC DNA]</scope>
    <source>
        <strain evidence="1 2">YIM 132242</strain>
    </source>
</reference>
<comment type="caution">
    <text evidence="1">The sequence shown here is derived from an EMBL/GenBank/DDBJ whole genome shotgun (WGS) entry which is preliminary data.</text>
</comment>
<protein>
    <submittedName>
        <fullName evidence="1">Type I-E CRISPR-associated protein Cse1/CasA</fullName>
    </submittedName>
</protein>
<evidence type="ECO:0000313" key="1">
    <source>
        <dbReference type="EMBL" id="MTD99788.1"/>
    </source>
</evidence>
<organism evidence="1 2">
    <name type="scientific">Paracoccus lichenicola</name>
    <dbReference type="NCBI Taxonomy" id="2665644"/>
    <lineage>
        <taxon>Bacteria</taxon>
        <taxon>Pseudomonadati</taxon>
        <taxon>Pseudomonadota</taxon>
        <taxon>Alphaproteobacteria</taxon>
        <taxon>Rhodobacterales</taxon>
        <taxon>Paracoccaceae</taxon>
        <taxon>Paracoccus</taxon>
    </lineage>
</organism>
<proteinExistence type="predicted"/>
<accession>A0A6L6HMU4</accession>
<evidence type="ECO:0000313" key="2">
    <source>
        <dbReference type="Proteomes" id="UP000481417"/>
    </source>
</evidence>
<sequence length="517" mass="56458">MSPHPDRNSLCRSPDEGKVRALARAFSFVLHGVCLLPLNLISDAWIPVSSTHGRRIIRPDQIAEPDVLFPDWPRADLNIACLELLIGLVHLADPVEEVEDWADRKPDPERLRAALAPLAPAFDLGGDGPRFLQDRERFETANAKVDINSPDMLFIDSAGGNTAKNNADLMVRRGRYPRLDPALAAMALYTLQSQAPAGGAGNRTSMRGGGPMITLVEPPEPGLWPLVWANVPLGRPQGPEALPWMQDAPRPDPLYPPEDGNLAETFFGMPRRLRLIFYGDQVTGVLQKPYGANYAGWEHPLTPYYRVKDGAELLPQHPRAGAFGYRNWLGINAASTSDLRRQAAALTGYADRAYSTEGASVIVAGWAMDNMKPRDFTLSRQPLIPEGEALTCIQRMIAAAKMCGETLATALKMLASGGTALDALREEFFLRTQGPFERLAGETGHDDTMARWLAEMHKTALAIFDDAAMPGLAGMPIKDVEAILRERNLLIAMFRGQGKTGAKLYGELGLEAKAKAA</sequence>
<name>A0A6L6HMU4_9RHOB</name>
<keyword evidence="2" id="KW-1185">Reference proteome</keyword>